<dbReference type="EMBL" id="JACGWJ010000019">
    <property type="protein sequence ID" value="KAL0345584.1"/>
    <property type="molecule type" value="Genomic_DNA"/>
</dbReference>
<feature type="compositionally biased region" description="Basic and acidic residues" evidence="1">
    <location>
        <begin position="68"/>
        <end position="83"/>
    </location>
</feature>
<name>A0AAW2NPX2_SESRA</name>
<protein>
    <submittedName>
        <fullName evidence="2">Uncharacterized protein</fullName>
    </submittedName>
</protein>
<feature type="compositionally biased region" description="Acidic residues" evidence="1">
    <location>
        <begin position="44"/>
        <end position="54"/>
    </location>
</feature>
<comment type="caution">
    <text evidence="2">The sequence shown here is derived from an EMBL/GenBank/DDBJ whole genome shotgun (WGS) entry which is preliminary data.</text>
</comment>
<gene>
    <name evidence="2" type="ORF">Sradi_4389700</name>
</gene>
<organism evidence="2">
    <name type="scientific">Sesamum radiatum</name>
    <name type="common">Black benniseed</name>
    <dbReference type="NCBI Taxonomy" id="300843"/>
    <lineage>
        <taxon>Eukaryota</taxon>
        <taxon>Viridiplantae</taxon>
        <taxon>Streptophyta</taxon>
        <taxon>Embryophyta</taxon>
        <taxon>Tracheophyta</taxon>
        <taxon>Spermatophyta</taxon>
        <taxon>Magnoliopsida</taxon>
        <taxon>eudicotyledons</taxon>
        <taxon>Gunneridae</taxon>
        <taxon>Pentapetalae</taxon>
        <taxon>asterids</taxon>
        <taxon>lamiids</taxon>
        <taxon>Lamiales</taxon>
        <taxon>Pedaliaceae</taxon>
        <taxon>Sesamum</taxon>
    </lineage>
</organism>
<proteinExistence type="predicted"/>
<sequence>MPAGGDPSKDTARGSGPGPSTYGGSRRWSRRQAATTSRHLLDESSNEEDTEDAEANGKEEGSSQGEGRTMETSEEGERGAHLL</sequence>
<accession>A0AAW2NPX2</accession>
<reference evidence="2" key="1">
    <citation type="submission" date="2020-06" db="EMBL/GenBank/DDBJ databases">
        <authorList>
            <person name="Li T."/>
            <person name="Hu X."/>
            <person name="Zhang T."/>
            <person name="Song X."/>
            <person name="Zhang H."/>
            <person name="Dai N."/>
            <person name="Sheng W."/>
            <person name="Hou X."/>
            <person name="Wei L."/>
        </authorList>
    </citation>
    <scope>NUCLEOTIDE SEQUENCE</scope>
    <source>
        <strain evidence="2">G02</strain>
        <tissue evidence="2">Leaf</tissue>
    </source>
</reference>
<evidence type="ECO:0000313" key="2">
    <source>
        <dbReference type="EMBL" id="KAL0345584.1"/>
    </source>
</evidence>
<evidence type="ECO:0000256" key="1">
    <source>
        <dbReference type="SAM" id="MobiDB-lite"/>
    </source>
</evidence>
<dbReference type="AlphaFoldDB" id="A0AAW2NPX2"/>
<feature type="region of interest" description="Disordered" evidence="1">
    <location>
        <begin position="1"/>
        <end position="83"/>
    </location>
</feature>
<reference evidence="2" key="2">
    <citation type="journal article" date="2024" name="Plant">
        <title>Genomic evolution and insights into agronomic trait innovations of Sesamum species.</title>
        <authorList>
            <person name="Miao H."/>
            <person name="Wang L."/>
            <person name="Qu L."/>
            <person name="Liu H."/>
            <person name="Sun Y."/>
            <person name="Le M."/>
            <person name="Wang Q."/>
            <person name="Wei S."/>
            <person name="Zheng Y."/>
            <person name="Lin W."/>
            <person name="Duan Y."/>
            <person name="Cao H."/>
            <person name="Xiong S."/>
            <person name="Wang X."/>
            <person name="Wei L."/>
            <person name="Li C."/>
            <person name="Ma Q."/>
            <person name="Ju M."/>
            <person name="Zhao R."/>
            <person name="Li G."/>
            <person name="Mu C."/>
            <person name="Tian Q."/>
            <person name="Mei H."/>
            <person name="Zhang T."/>
            <person name="Gao T."/>
            <person name="Zhang H."/>
        </authorList>
    </citation>
    <scope>NUCLEOTIDE SEQUENCE</scope>
    <source>
        <strain evidence="2">G02</strain>
    </source>
</reference>